<organism evidence="3 4">
    <name type="scientific">Salininema proteolyticum</name>
    <dbReference type="NCBI Taxonomy" id="1607685"/>
    <lineage>
        <taxon>Bacteria</taxon>
        <taxon>Bacillati</taxon>
        <taxon>Actinomycetota</taxon>
        <taxon>Actinomycetes</taxon>
        <taxon>Glycomycetales</taxon>
        <taxon>Glycomycetaceae</taxon>
        <taxon>Salininema</taxon>
    </lineage>
</organism>
<dbReference type="PROSITE" id="PS51257">
    <property type="entry name" value="PROKAR_LIPOPROTEIN"/>
    <property type="match status" value="1"/>
</dbReference>
<dbReference type="InterPro" id="IPR000914">
    <property type="entry name" value="SBP_5_dom"/>
</dbReference>
<dbReference type="EMBL" id="JBHSDK010000028">
    <property type="protein sequence ID" value="MFC4337302.1"/>
    <property type="molecule type" value="Genomic_DNA"/>
</dbReference>
<dbReference type="Proteomes" id="UP001595823">
    <property type="component" value="Unassembled WGS sequence"/>
</dbReference>
<name>A0ABV8U2S2_9ACTN</name>
<gene>
    <name evidence="3" type="ORF">ACFPET_19050</name>
</gene>
<dbReference type="Gene3D" id="3.40.190.10">
    <property type="entry name" value="Periplasmic binding protein-like II"/>
    <property type="match status" value="1"/>
</dbReference>
<dbReference type="RefSeq" id="WP_380624150.1">
    <property type="nucleotide sequence ID" value="NZ_JBHSDK010000028.1"/>
</dbReference>
<evidence type="ECO:0000256" key="1">
    <source>
        <dbReference type="SAM" id="SignalP"/>
    </source>
</evidence>
<keyword evidence="1" id="KW-0732">Signal</keyword>
<reference evidence="4" key="1">
    <citation type="journal article" date="2019" name="Int. J. Syst. Evol. Microbiol.">
        <title>The Global Catalogue of Microorganisms (GCM) 10K type strain sequencing project: providing services to taxonomists for standard genome sequencing and annotation.</title>
        <authorList>
            <consortium name="The Broad Institute Genomics Platform"/>
            <consortium name="The Broad Institute Genome Sequencing Center for Infectious Disease"/>
            <person name="Wu L."/>
            <person name="Ma J."/>
        </authorList>
    </citation>
    <scope>NUCLEOTIDE SEQUENCE [LARGE SCALE GENOMIC DNA]</scope>
    <source>
        <strain evidence="4">IBRC-M 10908</strain>
    </source>
</reference>
<proteinExistence type="predicted"/>
<sequence length="586" mass="63532">MTFKKRAFGGVAVATSAALVLSACGGGEETSTATANVGYEDCVDDPAGCNAGERAEGGEIEWGVSDAWSGWNDLRADANTAYLSQAIWPGRYDVGDFGPDEKFVYNDGWFEQEPEKTSDDPLTVKYTLKEGAGWSDGTPFSLDDAIFSWHHMSGNEDHCSAECQPASLDWGAQVDDMKEADDGKAIEVTYKDGYQTAEWMFKTLFTFPAHIVEDEGGFADWKDDPEVMGEASKWLNETAPTWSSGPFVPTDAKLGEYIEYEPNPEWKGSDQPTLDKLTIKAMPGGLSTIADAMRNGEIDGATPADFDVDNVEKLHDGSGYNWAVTDGGAWTHMDINTQSGQLQDIELRKAIFTAIDVENIIDRTLPDMGTERRGNHIFGPKSDNYKDHAGDANQGMGDVEGAKKILEDAGYTLDGDTLTDPDGEPVKFDFRAGADNKTRQQTGELVQAQLREIGIEVTLDPIPTGKLGEVLGNSEFDMVIFGWSGNPAFTLAPEQYWGEDSSSNFGQFGAEGLQDAIDKVTSTTDLGEAAEFANEADKIATEGAYSLALNTDPEVAMANDELVNVRPNGQSQQKSLYNVAQWGLAK</sequence>
<evidence type="ECO:0000313" key="4">
    <source>
        <dbReference type="Proteomes" id="UP001595823"/>
    </source>
</evidence>
<feature type="chain" id="PRO_5045888402" evidence="1">
    <location>
        <begin position="26"/>
        <end position="586"/>
    </location>
</feature>
<evidence type="ECO:0000259" key="2">
    <source>
        <dbReference type="Pfam" id="PF00496"/>
    </source>
</evidence>
<dbReference type="CDD" id="cd08501">
    <property type="entry name" value="PBP2_Lpqw"/>
    <property type="match status" value="1"/>
</dbReference>
<dbReference type="Gene3D" id="3.10.105.10">
    <property type="entry name" value="Dipeptide-binding Protein, Domain 3"/>
    <property type="match status" value="1"/>
</dbReference>
<comment type="caution">
    <text evidence="3">The sequence shown here is derived from an EMBL/GenBank/DDBJ whole genome shotgun (WGS) entry which is preliminary data.</text>
</comment>
<dbReference type="PANTHER" id="PTHR30290:SF65">
    <property type="entry name" value="MONOACYL PHOSPHATIDYLINOSITOL TETRAMANNOSIDE-BINDING PROTEIN LPQW-RELATED"/>
    <property type="match status" value="1"/>
</dbReference>
<keyword evidence="4" id="KW-1185">Reference proteome</keyword>
<evidence type="ECO:0000313" key="3">
    <source>
        <dbReference type="EMBL" id="MFC4337302.1"/>
    </source>
</evidence>
<dbReference type="Pfam" id="PF00496">
    <property type="entry name" value="SBP_bac_5"/>
    <property type="match status" value="1"/>
</dbReference>
<dbReference type="InterPro" id="IPR039424">
    <property type="entry name" value="SBP_5"/>
</dbReference>
<accession>A0ABV8U2S2</accession>
<dbReference type="PANTHER" id="PTHR30290">
    <property type="entry name" value="PERIPLASMIC BINDING COMPONENT OF ABC TRANSPORTER"/>
    <property type="match status" value="1"/>
</dbReference>
<feature type="domain" description="Solute-binding protein family 5" evidence="2">
    <location>
        <begin position="115"/>
        <end position="489"/>
    </location>
</feature>
<feature type="signal peptide" evidence="1">
    <location>
        <begin position="1"/>
        <end position="25"/>
    </location>
</feature>
<dbReference type="SUPFAM" id="SSF53850">
    <property type="entry name" value="Periplasmic binding protein-like II"/>
    <property type="match status" value="1"/>
</dbReference>
<protein>
    <submittedName>
        <fullName evidence="3">ABC transporter family substrate-binding protein</fullName>
    </submittedName>
</protein>